<name>A0A437LSG9_9BURK</name>
<sequence>MHTGTISKIDEEIDAVMGAAMIVINDVVELPSRVTHSAKVAGSITKTDFIAPWGIRPGLRSAACIYEEDRPVTWLPMGAAKDRLHHLLMVTVTKGGLLLLTTTDADHRAALLQHLQFDYFANWKPVSQAVLVKALVEGEKLKTLWLTGVHRDTGIKPTSKIISGSDLVDAIDPMNDASFLAGAVRSTKGGVSLRNSSVWTGPNSNLQTFEARTVNLLTLVDLAIQAKPGSELQVHGALASWVDDLANVNGCYAVSQADHETLDGASGRAKAKALADQFRVELNALGASAGQPACAFAVLVTEIKSSKTAVVEVEPYLVDGRIQYLVATMPAAPFNEWASAISESSALLRAYYDSGHTITGGTLALVRRQESPFKGFVYGNFNKYNVTQEKPPAPVTLKNGKKVSGAVPLLDMMTDTDESLFKWIFKEGLTLLGLKKPSPKGVWLYCDDGASEVADFVHLDVESKPKRLTLVHAKGADSDSGARQAAPGPYELVAAQAIKNLRALDAQLLLDRIRERLKKNGSKRIWDQPWAVNLAPLPDAKAFEAALGKLGTNYDCEVIIVQPHVRKSDFVKRVGSADTVGASQLRTLLFGVESLARAVNAEFRVVADRI</sequence>
<gene>
    <name evidence="1" type="ORF">EOD73_05025</name>
</gene>
<evidence type="ECO:0000313" key="1">
    <source>
        <dbReference type="EMBL" id="RVT88350.1"/>
    </source>
</evidence>
<organism evidence="1 2">
    <name type="scientific">Inhella crocodyli</name>
    <dbReference type="NCBI Taxonomy" id="2499851"/>
    <lineage>
        <taxon>Bacteria</taxon>
        <taxon>Pseudomonadati</taxon>
        <taxon>Pseudomonadota</taxon>
        <taxon>Betaproteobacteria</taxon>
        <taxon>Burkholderiales</taxon>
        <taxon>Sphaerotilaceae</taxon>
        <taxon>Inhella</taxon>
    </lineage>
</organism>
<comment type="caution">
    <text evidence="1">The sequence shown here is derived from an EMBL/GenBank/DDBJ whole genome shotgun (WGS) entry which is preliminary data.</text>
</comment>
<proteinExistence type="predicted"/>
<dbReference type="AlphaFoldDB" id="A0A437LSG9"/>
<reference evidence="1 2" key="1">
    <citation type="submission" date="2019-01" db="EMBL/GenBank/DDBJ databases">
        <authorList>
            <person name="Chen W.-M."/>
        </authorList>
    </citation>
    <scope>NUCLEOTIDE SEQUENCE [LARGE SCALE GENOMIC DNA]</scope>
    <source>
        <strain evidence="1 2">CCP-18</strain>
    </source>
</reference>
<protein>
    <submittedName>
        <fullName evidence="1">Uncharacterized protein</fullName>
    </submittedName>
</protein>
<accession>A0A437LSG9</accession>
<dbReference type="Proteomes" id="UP000288587">
    <property type="component" value="Unassembled WGS sequence"/>
</dbReference>
<dbReference type="RefSeq" id="WP_127681438.1">
    <property type="nucleotide sequence ID" value="NZ_SACM01000001.1"/>
</dbReference>
<keyword evidence="2" id="KW-1185">Reference proteome</keyword>
<dbReference type="EMBL" id="SACM01000001">
    <property type="protein sequence ID" value="RVT88350.1"/>
    <property type="molecule type" value="Genomic_DNA"/>
</dbReference>
<dbReference type="OrthoDB" id="9148897at2"/>
<evidence type="ECO:0000313" key="2">
    <source>
        <dbReference type="Proteomes" id="UP000288587"/>
    </source>
</evidence>